<dbReference type="Pfam" id="PF13432">
    <property type="entry name" value="TPR_16"/>
    <property type="match status" value="1"/>
</dbReference>
<sequence>MTRFAHLRFDTTAARGPSRARCRFASLLGVAVLMGLAGCAQTGALKPLRDTDGFAPGVAQGASVDGLIVGHRLMAAGQYELALEAYLRGAAEHGLTVDVLSAIGSADLRLGRLGQAEEVLRRAITVDETFVPAWNNLGVVLAEQGQWGEAERVFRTAYALDSGESAEIRENLRLALANLDDPLYGEGVESNFALVRRGTGSYLLLST</sequence>
<proteinExistence type="predicted"/>
<evidence type="ECO:0000313" key="3">
    <source>
        <dbReference type="Proteomes" id="UP000193862"/>
    </source>
</evidence>
<dbReference type="AlphaFoldDB" id="A0A1Y5S4S9"/>
<keyword evidence="3" id="KW-1185">Reference proteome</keyword>
<dbReference type="SMART" id="SM00028">
    <property type="entry name" value="TPR"/>
    <property type="match status" value="2"/>
</dbReference>
<gene>
    <name evidence="2" type="ORF">AQS8620_01083</name>
</gene>
<dbReference type="Proteomes" id="UP000193862">
    <property type="component" value="Unassembled WGS sequence"/>
</dbReference>
<protein>
    <submittedName>
        <fullName evidence="2">Tetratricopeptide repeat protein</fullName>
    </submittedName>
</protein>
<dbReference type="EMBL" id="FWFS01000003">
    <property type="protein sequence ID" value="SLN32657.1"/>
    <property type="molecule type" value="Genomic_DNA"/>
</dbReference>
<keyword evidence="1" id="KW-0802">TPR repeat</keyword>
<reference evidence="2 3" key="1">
    <citation type="submission" date="2017-03" db="EMBL/GenBank/DDBJ databases">
        <authorList>
            <person name="Afonso C.L."/>
            <person name="Miller P.J."/>
            <person name="Scott M.A."/>
            <person name="Spackman E."/>
            <person name="Goraichik I."/>
            <person name="Dimitrov K.M."/>
            <person name="Suarez D.L."/>
            <person name="Swayne D.E."/>
        </authorList>
    </citation>
    <scope>NUCLEOTIDE SEQUENCE [LARGE SCALE GENOMIC DNA]</scope>
    <source>
        <strain evidence="2 3">CECT 8620</strain>
    </source>
</reference>
<dbReference type="SUPFAM" id="SSF48452">
    <property type="entry name" value="TPR-like"/>
    <property type="match status" value="1"/>
</dbReference>
<dbReference type="Gene3D" id="1.25.40.10">
    <property type="entry name" value="Tetratricopeptide repeat domain"/>
    <property type="match status" value="1"/>
</dbReference>
<evidence type="ECO:0000256" key="1">
    <source>
        <dbReference type="PROSITE-ProRule" id="PRU00339"/>
    </source>
</evidence>
<accession>A0A1Y5S4S9</accession>
<dbReference type="InterPro" id="IPR019734">
    <property type="entry name" value="TPR_rpt"/>
</dbReference>
<name>A0A1Y5S4S9_9RHOB</name>
<feature type="repeat" description="TPR" evidence="1">
    <location>
        <begin position="131"/>
        <end position="164"/>
    </location>
</feature>
<evidence type="ECO:0000313" key="2">
    <source>
        <dbReference type="EMBL" id="SLN32657.1"/>
    </source>
</evidence>
<dbReference type="PROSITE" id="PS50005">
    <property type="entry name" value="TPR"/>
    <property type="match status" value="1"/>
</dbReference>
<organism evidence="2 3">
    <name type="scientific">Aquimixticola soesokkakensis</name>
    <dbReference type="NCBI Taxonomy" id="1519096"/>
    <lineage>
        <taxon>Bacteria</taxon>
        <taxon>Pseudomonadati</taxon>
        <taxon>Pseudomonadota</taxon>
        <taxon>Alphaproteobacteria</taxon>
        <taxon>Rhodobacterales</taxon>
        <taxon>Paracoccaceae</taxon>
        <taxon>Aquimixticola</taxon>
    </lineage>
</organism>
<dbReference type="InterPro" id="IPR011990">
    <property type="entry name" value="TPR-like_helical_dom_sf"/>
</dbReference>